<evidence type="ECO:0000313" key="1">
    <source>
        <dbReference type="EMBL" id="KAI7982988.1"/>
    </source>
</evidence>
<dbReference type="EMBL" id="CM045768">
    <property type="protein sequence ID" value="KAI7982988.1"/>
    <property type="molecule type" value="Genomic_DNA"/>
</dbReference>
<accession>A0ACC0F4D3</accession>
<keyword evidence="2" id="KW-1185">Reference proteome</keyword>
<dbReference type="Proteomes" id="UP001060215">
    <property type="component" value="Chromosome 11"/>
</dbReference>
<reference evidence="1 2" key="1">
    <citation type="journal article" date="2022" name="Plant J.">
        <title>Chromosome-level genome of Camellia lanceoleosa provides a valuable resource for understanding genome evolution and self-incompatibility.</title>
        <authorList>
            <person name="Gong W."/>
            <person name="Xiao S."/>
            <person name="Wang L."/>
            <person name="Liao Z."/>
            <person name="Chang Y."/>
            <person name="Mo W."/>
            <person name="Hu G."/>
            <person name="Li W."/>
            <person name="Zhao G."/>
            <person name="Zhu H."/>
            <person name="Hu X."/>
            <person name="Ji K."/>
            <person name="Xiang X."/>
            <person name="Song Q."/>
            <person name="Yuan D."/>
            <person name="Jin S."/>
            <person name="Zhang L."/>
        </authorList>
    </citation>
    <scope>NUCLEOTIDE SEQUENCE [LARGE SCALE GENOMIC DNA]</scope>
    <source>
        <strain evidence="1">SQ_2022a</strain>
    </source>
</reference>
<organism evidence="1 2">
    <name type="scientific">Camellia lanceoleosa</name>
    <dbReference type="NCBI Taxonomy" id="1840588"/>
    <lineage>
        <taxon>Eukaryota</taxon>
        <taxon>Viridiplantae</taxon>
        <taxon>Streptophyta</taxon>
        <taxon>Embryophyta</taxon>
        <taxon>Tracheophyta</taxon>
        <taxon>Spermatophyta</taxon>
        <taxon>Magnoliopsida</taxon>
        <taxon>eudicotyledons</taxon>
        <taxon>Gunneridae</taxon>
        <taxon>Pentapetalae</taxon>
        <taxon>asterids</taxon>
        <taxon>Ericales</taxon>
        <taxon>Theaceae</taxon>
        <taxon>Camellia</taxon>
    </lineage>
</organism>
<name>A0ACC0F4D3_9ERIC</name>
<proteinExistence type="predicted"/>
<protein>
    <submittedName>
        <fullName evidence="1">Uncharacterized protein</fullName>
    </submittedName>
</protein>
<evidence type="ECO:0000313" key="2">
    <source>
        <dbReference type="Proteomes" id="UP001060215"/>
    </source>
</evidence>
<sequence>MCKAIDDPTTGNDTFGKLYGAAVVYYNYTGEAGRCFDLADNSDPYGLGMLLCPSLRNGAVLRAASAAISTSISRSNAARRREELRGEALIRKGAIRTAATAHFCGRSASVWSKRWSEKGWKSSPMKTRGDSVGELDLFQYS</sequence>
<gene>
    <name evidence="1" type="ORF">LOK49_LG15G01553</name>
</gene>
<comment type="caution">
    <text evidence="1">The sequence shown here is derived from an EMBL/GenBank/DDBJ whole genome shotgun (WGS) entry which is preliminary data.</text>
</comment>